<dbReference type="Proteomes" id="UP001187315">
    <property type="component" value="Unassembled WGS sequence"/>
</dbReference>
<dbReference type="InterPro" id="IPR036537">
    <property type="entry name" value="Adaptor_Cbl_N_dom_sf"/>
</dbReference>
<dbReference type="Gene3D" id="3.30.200.20">
    <property type="entry name" value="Phosphorylase Kinase, domain 1"/>
    <property type="match status" value="1"/>
</dbReference>
<dbReference type="PANTHER" id="PTHR44329">
    <property type="entry name" value="SERINE/THREONINE-PROTEIN KINASE TNNI3K-RELATED"/>
    <property type="match status" value="1"/>
</dbReference>
<dbReference type="Pfam" id="PF07714">
    <property type="entry name" value="PK_Tyr_Ser-Thr"/>
    <property type="match status" value="1"/>
</dbReference>
<sequence>MYCMLCAVVLLIFPVLGQRGESVLDPSNGGREFFQAADHHDFALLLSGTESQCYWHFARQNGRFYLTYMVQWVSGMTAGRHPAVSVFSPNGVLLSYTDNTMGQINFQAKETGFYQMCFANYHNHFGDMRVFLNFGVFYEEEAETQKENEIDEEVLNSTLSNIKDISNKIRLRIQHMWHFYNVARMRRGADYFLLQSKSYYVNKLKLCTETIMDIIDPILSIAEKLYCLCSEVKANKKRCKRLSERVSSLVELVKVVKYKGFGKNPDIVQRGLRELKFTLESAEEVVKKYTSSSCLKRIVKIYDLGEEFGSLNERLNDAAQLLLLALQVEQRDKMDRVFKEDKRRKEDEDDRRHDYEELLNLLQSLADEKEKTKVSVDAVHVKVEQTQKDVQDIKGILESLRRPSLHLQDIREIRPEELTYDIPIKPIMKTDSSELFKGEYNKFTVAIKKYAYPVSTSPNQLRSIFNKEVETMKRFESPHILRMFGICVQNENGPNPTYLIVMEFCEKGNLRQVLDGPSKLPWERKIHMCLDAAQGLYRLHQSEEKFKVHGCITSSKFLVGAGYRIKLGGFELAMTETSLKHSNGKKNSSMAYISPQQLENINYPYDKPCEIYSFGIVLWEIATRQIPFKDCTSYRTIHKKVFVEKTMEPLPPDCPSQLLDLINACRSFNAFQRPSAGVLVDKLQKLAQQNEED</sequence>
<dbReference type="SUPFAM" id="SSF56112">
    <property type="entry name" value="Protein kinase-like (PK-like)"/>
    <property type="match status" value="1"/>
</dbReference>
<dbReference type="InterPro" id="IPR000719">
    <property type="entry name" value="Prot_kinase_dom"/>
</dbReference>
<keyword evidence="1" id="KW-0547">Nucleotide-binding</keyword>
<evidence type="ECO:0000313" key="6">
    <source>
        <dbReference type="EMBL" id="KAK2838551.1"/>
    </source>
</evidence>
<comment type="caution">
    <text evidence="6">The sequence shown here is derived from an EMBL/GenBank/DDBJ whole genome shotgun (WGS) entry which is preliminary data.</text>
</comment>
<gene>
    <name evidence="6" type="ORF">Q7C36_013365</name>
</gene>
<feature type="domain" description="Protein kinase" evidence="4">
    <location>
        <begin position="421"/>
        <end position="686"/>
    </location>
</feature>
<evidence type="ECO:0000256" key="3">
    <source>
        <dbReference type="SAM" id="SignalP"/>
    </source>
</evidence>
<keyword evidence="7" id="KW-1185">Reference proteome</keyword>
<accession>A0AA88MML1</accession>
<dbReference type="PANTHER" id="PTHR44329:SF298">
    <property type="entry name" value="MIXED LINEAGE KINASE DOMAIN-LIKE PROTEIN"/>
    <property type="match status" value="1"/>
</dbReference>
<dbReference type="SMART" id="SM01190">
    <property type="entry name" value="EMP24_GP25L"/>
    <property type="match status" value="1"/>
</dbReference>
<dbReference type="PROSITE" id="PS50011">
    <property type="entry name" value="PROTEIN_KINASE_DOM"/>
    <property type="match status" value="1"/>
</dbReference>
<dbReference type="GO" id="GO:0097527">
    <property type="term" value="P:necroptotic signaling pathway"/>
    <property type="evidence" value="ECO:0007669"/>
    <property type="project" value="TreeGrafter"/>
</dbReference>
<dbReference type="Pfam" id="PF01105">
    <property type="entry name" value="EMP24_GP25L"/>
    <property type="match status" value="1"/>
</dbReference>
<keyword evidence="3" id="KW-0732">Signal</keyword>
<dbReference type="InterPro" id="IPR051681">
    <property type="entry name" value="Ser/Thr_Kinases-Pseudokinases"/>
</dbReference>
<protein>
    <recommendedName>
        <fullName evidence="8">Protein kinase domain-containing protein</fullName>
    </recommendedName>
</protein>
<feature type="chain" id="PRO_5041729623" description="Protein kinase domain-containing protein" evidence="3">
    <location>
        <begin position="18"/>
        <end position="693"/>
    </location>
</feature>
<reference evidence="6" key="1">
    <citation type="submission" date="2023-08" db="EMBL/GenBank/DDBJ databases">
        <title>Pelteobagrus vachellii genome.</title>
        <authorList>
            <person name="Liu H."/>
        </authorList>
    </citation>
    <scope>NUCLEOTIDE SEQUENCE</scope>
    <source>
        <strain evidence="6">PRFRI_2022a</strain>
        <tissue evidence="6">Muscle</tissue>
    </source>
</reference>
<evidence type="ECO:0000256" key="2">
    <source>
        <dbReference type="ARBA" id="ARBA00022840"/>
    </source>
</evidence>
<dbReference type="GO" id="GO:0005524">
    <property type="term" value="F:ATP binding"/>
    <property type="evidence" value="ECO:0007669"/>
    <property type="project" value="UniProtKB-KW"/>
</dbReference>
<dbReference type="InterPro" id="IPR011009">
    <property type="entry name" value="Kinase-like_dom_sf"/>
</dbReference>
<dbReference type="CDD" id="cd21037">
    <property type="entry name" value="MLKL_NTD"/>
    <property type="match status" value="1"/>
</dbReference>
<dbReference type="GO" id="GO:0007166">
    <property type="term" value="P:cell surface receptor signaling pathway"/>
    <property type="evidence" value="ECO:0007669"/>
    <property type="project" value="InterPro"/>
</dbReference>
<dbReference type="EMBL" id="JAVHJS010000013">
    <property type="protein sequence ID" value="KAK2838551.1"/>
    <property type="molecule type" value="Genomic_DNA"/>
</dbReference>
<evidence type="ECO:0008006" key="8">
    <source>
        <dbReference type="Google" id="ProtNLM"/>
    </source>
</evidence>
<dbReference type="AlphaFoldDB" id="A0AA88MML1"/>
<dbReference type="GO" id="GO:0004672">
    <property type="term" value="F:protein kinase activity"/>
    <property type="evidence" value="ECO:0007669"/>
    <property type="project" value="InterPro"/>
</dbReference>
<evidence type="ECO:0000313" key="7">
    <source>
        <dbReference type="Proteomes" id="UP001187315"/>
    </source>
</evidence>
<evidence type="ECO:0000259" key="5">
    <source>
        <dbReference type="PROSITE" id="PS50866"/>
    </source>
</evidence>
<organism evidence="6 7">
    <name type="scientific">Tachysurus vachellii</name>
    <name type="common">Darkbarbel catfish</name>
    <name type="synonym">Pelteobagrus vachellii</name>
    <dbReference type="NCBI Taxonomy" id="175792"/>
    <lineage>
        <taxon>Eukaryota</taxon>
        <taxon>Metazoa</taxon>
        <taxon>Chordata</taxon>
        <taxon>Craniata</taxon>
        <taxon>Vertebrata</taxon>
        <taxon>Euteleostomi</taxon>
        <taxon>Actinopterygii</taxon>
        <taxon>Neopterygii</taxon>
        <taxon>Teleostei</taxon>
        <taxon>Ostariophysi</taxon>
        <taxon>Siluriformes</taxon>
        <taxon>Bagridae</taxon>
        <taxon>Tachysurus</taxon>
    </lineage>
</organism>
<feature type="domain" description="GOLD" evidence="5">
    <location>
        <begin position="51"/>
        <end position="136"/>
    </location>
</feature>
<keyword evidence="2" id="KW-0067">ATP-binding</keyword>
<dbReference type="PROSITE" id="PS50866">
    <property type="entry name" value="GOLD"/>
    <property type="match status" value="1"/>
</dbReference>
<evidence type="ECO:0000259" key="4">
    <source>
        <dbReference type="PROSITE" id="PS50011"/>
    </source>
</evidence>
<feature type="signal peptide" evidence="3">
    <location>
        <begin position="1"/>
        <end position="17"/>
    </location>
</feature>
<proteinExistence type="predicted"/>
<dbReference type="Pfam" id="PF22215">
    <property type="entry name" value="MLKL_N"/>
    <property type="match status" value="1"/>
</dbReference>
<dbReference type="InterPro" id="IPR001245">
    <property type="entry name" value="Ser-Thr/Tyr_kinase_cat_dom"/>
</dbReference>
<dbReference type="InterPro" id="IPR054000">
    <property type="entry name" value="MLKL_N"/>
</dbReference>
<dbReference type="InterPro" id="IPR059179">
    <property type="entry name" value="MLKL-like_MCAfunc"/>
</dbReference>
<name>A0AA88MML1_TACVA</name>
<dbReference type="InterPro" id="IPR009038">
    <property type="entry name" value="GOLD_dom"/>
</dbReference>
<dbReference type="Gene3D" id="1.20.930.20">
    <property type="entry name" value="Adaptor protein Cbl, N-terminal domain"/>
    <property type="match status" value="1"/>
</dbReference>
<dbReference type="Gene3D" id="1.10.510.10">
    <property type="entry name" value="Transferase(Phosphotransferase) domain 1"/>
    <property type="match status" value="1"/>
</dbReference>
<evidence type="ECO:0000256" key="1">
    <source>
        <dbReference type="ARBA" id="ARBA00022741"/>
    </source>
</evidence>